<dbReference type="OrthoDB" id="6367309at2759"/>
<organism evidence="2 3">
    <name type="scientific">Ignelater luminosus</name>
    <name type="common">Cucubano</name>
    <name type="synonym">Pyrophorus luminosus</name>
    <dbReference type="NCBI Taxonomy" id="2038154"/>
    <lineage>
        <taxon>Eukaryota</taxon>
        <taxon>Metazoa</taxon>
        <taxon>Ecdysozoa</taxon>
        <taxon>Arthropoda</taxon>
        <taxon>Hexapoda</taxon>
        <taxon>Insecta</taxon>
        <taxon>Pterygota</taxon>
        <taxon>Neoptera</taxon>
        <taxon>Endopterygota</taxon>
        <taxon>Coleoptera</taxon>
        <taxon>Polyphaga</taxon>
        <taxon>Elateriformia</taxon>
        <taxon>Elateroidea</taxon>
        <taxon>Elateridae</taxon>
        <taxon>Agrypninae</taxon>
        <taxon>Pyrophorini</taxon>
        <taxon>Ignelater</taxon>
    </lineage>
</organism>
<dbReference type="AlphaFoldDB" id="A0A8K0C7X9"/>
<feature type="compositionally biased region" description="Polar residues" evidence="1">
    <location>
        <begin position="28"/>
        <end position="53"/>
    </location>
</feature>
<evidence type="ECO:0000256" key="1">
    <source>
        <dbReference type="SAM" id="MobiDB-lite"/>
    </source>
</evidence>
<feature type="compositionally biased region" description="Polar residues" evidence="1">
    <location>
        <begin position="299"/>
        <end position="310"/>
    </location>
</feature>
<accession>A0A8K0C7X9</accession>
<feature type="compositionally biased region" description="Basic residues" evidence="1">
    <location>
        <begin position="538"/>
        <end position="547"/>
    </location>
</feature>
<feature type="region of interest" description="Disordered" evidence="1">
    <location>
        <begin position="221"/>
        <end position="250"/>
    </location>
</feature>
<dbReference type="EMBL" id="VTPC01090965">
    <property type="protein sequence ID" value="KAF2880476.1"/>
    <property type="molecule type" value="Genomic_DNA"/>
</dbReference>
<feature type="compositionally biased region" description="Basic residues" evidence="1">
    <location>
        <begin position="314"/>
        <end position="326"/>
    </location>
</feature>
<name>A0A8K0C7X9_IGNLU</name>
<feature type="compositionally biased region" description="Polar residues" evidence="1">
    <location>
        <begin position="548"/>
        <end position="560"/>
    </location>
</feature>
<feature type="compositionally biased region" description="Acidic residues" evidence="1">
    <location>
        <begin position="222"/>
        <end position="248"/>
    </location>
</feature>
<sequence>MLGSKLRSWMEAVRPRKKQQRKEKQLKSNLTNPNGMIVPNSQSVHSARSSENEMLTQDYDNHKNASSRTSVTLHNNLHPSNGVASRLTEVVVNSGLTSPRQRNRIRTNPWVPGNNLSPGNSCVGLHARQDLSKPSVINSPVPTRYLSPTVPRSPINRTSVRRESLSSSSCSSLSAASINWDPSLVRRSPRINSGSDDEEDCTLNEMMGKYDESYVYEKETDILSDSDPTDCETDIDTGQDGGDEDDPLEHEFDFIDNGSYLEFNTDNKDARNTGHCTYYNYEAHRRVSRRRTTRRSQKQDMQNQVAASKQTSERRRRSSSSKRKFKGTVPANKSHPQLINYPQIDGSRSAGATPLSVRRTKHPLSKLVIEEHLRRRSNSVSFSPDTTNAIDQRDKEADKKYKELIVEAEHILMSMKTNGLSPRRLPGPPNKRVELLRNAESAKPDAFIKNRLIEETANLHLSRIPSNNFNSPRFSPKKNHITNFINNNSPVLMRRDVEVRNSPLTPRKELQSCLKTTPNSPLARNKYITPKTDVPAKRSPKYRKKLNKTSNLKQNHAELSSDSDEEPKRSRNLEFGEFCCPQSEPVKRKVYSNQCKTVAFNLNYESVCNTGRLETSASSLSLKKKICFSEVPVNGYANSGNDENKNSSENLRQQVLLNTIIKYKYVVFRRDVQDSKAMAIAVQGLYLKKDLTWKMFLACKPLSLKRQMTS</sequence>
<feature type="region of interest" description="Disordered" evidence="1">
    <location>
        <begin position="94"/>
        <end position="113"/>
    </location>
</feature>
<evidence type="ECO:0000313" key="3">
    <source>
        <dbReference type="Proteomes" id="UP000801492"/>
    </source>
</evidence>
<evidence type="ECO:0000313" key="2">
    <source>
        <dbReference type="EMBL" id="KAF2880476.1"/>
    </source>
</evidence>
<feature type="compositionally biased region" description="Basic residues" evidence="1">
    <location>
        <begin position="286"/>
        <end position="296"/>
    </location>
</feature>
<dbReference type="Proteomes" id="UP000801492">
    <property type="component" value="Unassembled WGS sequence"/>
</dbReference>
<reference evidence="2" key="1">
    <citation type="submission" date="2019-08" db="EMBL/GenBank/DDBJ databases">
        <title>The genome of the North American firefly Photinus pyralis.</title>
        <authorList>
            <consortium name="Photinus pyralis genome working group"/>
            <person name="Fallon T.R."/>
            <person name="Sander Lower S.E."/>
            <person name="Weng J.-K."/>
        </authorList>
    </citation>
    <scope>NUCLEOTIDE SEQUENCE</scope>
    <source>
        <strain evidence="2">TRF0915ILg1</strain>
        <tissue evidence="2">Whole body</tissue>
    </source>
</reference>
<feature type="region of interest" description="Disordered" evidence="1">
    <location>
        <begin position="285"/>
        <end position="358"/>
    </location>
</feature>
<keyword evidence="3" id="KW-1185">Reference proteome</keyword>
<feature type="region of interest" description="Disordered" evidence="1">
    <location>
        <begin position="514"/>
        <end position="569"/>
    </location>
</feature>
<gene>
    <name evidence="2" type="ORF">ILUMI_25683</name>
</gene>
<comment type="caution">
    <text evidence="2">The sequence shown here is derived from an EMBL/GenBank/DDBJ whole genome shotgun (WGS) entry which is preliminary data.</text>
</comment>
<feature type="region of interest" description="Disordered" evidence="1">
    <location>
        <begin position="133"/>
        <end position="166"/>
    </location>
</feature>
<feature type="region of interest" description="Disordered" evidence="1">
    <location>
        <begin position="1"/>
        <end position="53"/>
    </location>
</feature>
<protein>
    <submittedName>
        <fullName evidence="2">Uncharacterized protein</fullName>
    </submittedName>
</protein>
<proteinExistence type="predicted"/>